<dbReference type="Pfam" id="PF07690">
    <property type="entry name" value="MFS_1"/>
    <property type="match status" value="1"/>
</dbReference>
<feature type="transmembrane region" description="Helical" evidence="5">
    <location>
        <begin position="301"/>
        <end position="324"/>
    </location>
</feature>
<dbReference type="InterPro" id="IPR036259">
    <property type="entry name" value="MFS_trans_sf"/>
</dbReference>
<keyword evidence="8" id="KW-1185">Reference proteome</keyword>
<name>A0ABR0J1P5_9EURO</name>
<comment type="caution">
    <text evidence="7">The sequence shown here is derived from an EMBL/GenBank/DDBJ whole genome shotgun (WGS) entry which is preliminary data.</text>
</comment>
<feature type="transmembrane region" description="Helical" evidence="5">
    <location>
        <begin position="400"/>
        <end position="419"/>
    </location>
</feature>
<feature type="transmembrane region" description="Helical" evidence="5">
    <location>
        <begin position="164"/>
        <end position="184"/>
    </location>
</feature>
<keyword evidence="4 5" id="KW-0472">Membrane</keyword>
<keyword evidence="2 5" id="KW-0812">Transmembrane</keyword>
<dbReference type="InterPro" id="IPR011701">
    <property type="entry name" value="MFS"/>
</dbReference>
<feature type="transmembrane region" description="Helical" evidence="5">
    <location>
        <begin position="524"/>
        <end position="542"/>
    </location>
</feature>
<gene>
    <name evidence="7" type="ORF">LTR69_008914</name>
</gene>
<accession>A0ABR0J1P5</accession>
<feature type="transmembrane region" description="Helical" evidence="5">
    <location>
        <begin position="36"/>
        <end position="60"/>
    </location>
</feature>
<evidence type="ECO:0000256" key="1">
    <source>
        <dbReference type="ARBA" id="ARBA00004141"/>
    </source>
</evidence>
<sequence length="586" mass="62152">MGLSEAETKDHSSMAATNVDASAAGSVTVWDHARTLALVGAVLSLFFCELIILVGGGTFAQHVASEIGGAGLTSWPSLAVIIFTVALAAPLSQAADYWGRKWILIIPNIGGIAGAIISARATSMGMYIAGFCVGGIGFGAQGLILAVISEVIPRKFRSWGQASANIMNALGSIFALTIGGYLVQSRPDGFRIYFYICAGIYAVAVLLVALLYNPPPRELQSLSFMKKVRALDWPAYLLLGTGTVLLCLGLLWAENPYAWKDPHVLAPLLIGVVLLIVLAIYSTRLKKDGLFHHALFHDRNFPISVVASAIEGMGYMTAAVFFPYALSVLQAGQLSTYRQYMCQMVGFCAFGLACFSSGLYIYKTKSVRVTGVGTFVMFLIFMSVMASVNENTPSAHYWGYILFYGTGLGLALVTFFTAAQFATPPELIATTSGICTGVRSLGGSIGLSIINAIFASGLSSNLVPKVTEAVVPLGLPNTSIGPLIGALSSGDMTLVEKVPGVSPNIIAAAGLAIKQAYVVGFRNVFICGAAFMAVGIILTLFLHDPRSEFNATVDAPIEVSVASDIEENQEPKMIRNEHIEGHEIRG</sequence>
<feature type="transmembrane region" description="Helical" evidence="5">
    <location>
        <begin position="190"/>
        <end position="212"/>
    </location>
</feature>
<comment type="subcellular location">
    <subcellularLocation>
        <location evidence="1">Membrane</location>
        <topology evidence="1">Multi-pass membrane protein</topology>
    </subcellularLocation>
</comment>
<feature type="transmembrane region" description="Helical" evidence="5">
    <location>
        <begin position="72"/>
        <end position="90"/>
    </location>
</feature>
<protein>
    <recommendedName>
        <fullName evidence="6">Major facilitator superfamily (MFS) profile domain-containing protein</fullName>
    </recommendedName>
</protein>
<feature type="domain" description="Major facilitator superfamily (MFS) profile" evidence="6">
    <location>
        <begin position="33"/>
        <end position="547"/>
    </location>
</feature>
<evidence type="ECO:0000313" key="8">
    <source>
        <dbReference type="Proteomes" id="UP001345691"/>
    </source>
</evidence>
<evidence type="ECO:0000313" key="7">
    <source>
        <dbReference type="EMBL" id="KAK5054299.1"/>
    </source>
</evidence>
<feature type="transmembrane region" description="Helical" evidence="5">
    <location>
        <begin position="264"/>
        <end position="281"/>
    </location>
</feature>
<dbReference type="Proteomes" id="UP001345691">
    <property type="component" value="Unassembled WGS sequence"/>
</dbReference>
<feature type="transmembrane region" description="Helical" evidence="5">
    <location>
        <begin position="127"/>
        <end position="152"/>
    </location>
</feature>
<feature type="transmembrane region" description="Helical" evidence="5">
    <location>
        <begin position="369"/>
        <end position="388"/>
    </location>
</feature>
<dbReference type="SUPFAM" id="SSF103473">
    <property type="entry name" value="MFS general substrate transporter"/>
    <property type="match status" value="1"/>
</dbReference>
<feature type="transmembrane region" description="Helical" evidence="5">
    <location>
        <begin position="344"/>
        <end position="362"/>
    </location>
</feature>
<evidence type="ECO:0000256" key="3">
    <source>
        <dbReference type="ARBA" id="ARBA00022989"/>
    </source>
</evidence>
<evidence type="ECO:0000256" key="2">
    <source>
        <dbReference type="ARBA" id="ARBA00022692"/>
    </source>
</evidence>
<reference evidence="7 8" key="1">
    <citation type="submission" date="2023-08" db="EMBL/GenBank/DDBJ databases">
        <title>Black Yeasts Isolated from many extreme environments.</title>
        <authorList>
            <person name="Coleine C."/>
            <person name="Stajich J.E."/>
            <person name="Selbmann L."/>
        </authorList>
    </citation>
    <scope>NUCLEOTIDE SEQUENCE [LARGE SCALE GENOMIC DNA]</scope>
    <source>
        <strain evidence="7 8">CCFEE 6328</strain>
    </source>
</reference>
<dbReference type="Gene3D" id="1.20.1250.20">
    <property type="entry name" value="MFS general substrate transporter like domains"/>
    <property type="match status" value="1"/>
</dbReference>
<feature type="transmembrane region" description="Helical" evidence="5">
    <location>
        <begin position="233"/>
        <end position="252"/>
    </location>
</feature>
<organism evidence="7 8">
    <name type="scientific">Exophiala sideris</name>
    <dbReference type="NCBI Taxonomy" id="1016849"/>
    <lineage>
        <taxon>Eukaryota</taxon>
        <taxon>Fungi</taxon>
        <taxon>Dikarya</taxon>
        <taxon>Ascomycota</taxon>
        <taxon>Pezizomycotina</taxon>
        <taxon>Eurotiomycetes</taxon>
        <taxon>Chaetothyriomycetidae</taxon>
        <taxon>Chaetothyriales</taxon>
        <taxon>Herpotrichiellaceae</taxon>
        <taxon>Exophiala</taxon>
    </lineage>
</organism>
<dbReference type="PROSITE" id="PS50850">
    <property type="entry name" value="MFS"/>
    <property type="match status" value="1"/>
</dbReference>
<dbReference type="PANTHER" id="PTHR23501">
    <property type="entry name" value="MAJOR FACILITATOR SUPERFAMILY"/>
    <property type="match status" value="1"/>
</dbReference>
<evidence type="ECO:0000256" key="4">
    <source>
        <dbReference type="ARBA" id="ARBA00023136"/>
    </source>
</evidence>
<evidence type="ECO:0000256" key="5">
    <source>
        <dbReference type="SAM" id="Phobius"/>
    </source>
</evidence>
<dbReference type="InterPro" id="IPR020846">
    <property type="entry name" value="MFS_dom"/>
</dbReference>
<dbReference type="EMBL" id="JAVRRF010000023">
    <property type="protein sequence ID" value="KAK5054299.1"/>
    <property type="molecule type" value="Genomic_DNA"/>
</dbReference>
<evidence type="ECO:0000259" key="6">
    <source>
        <dbReference type="PROSITE" id="PS50850"/>
    </source>
</evidence>
<dbReference type="PANTHER" id="PTHR23501:SF195">
    <property type="entry name" value="PEP5"/>
    <property type="match status" value="1"/>
</dbReference>
<keyword evidence="3 5" id="KW-1133">Transmembrane helix</keyword>
<feature type="transmembrane region" description="Helical" evidence="5">
    <location>
        <begin position="102"/>
        <end position="121"/>
    </location>
</feature>
<proteinExistence type="predicted"/>